<dbReference type="InParanoid" id="M3YT97"/>
<accession>M3YT97</accession>
<protein>
    <submittedName>
        <fullName evidence="2">Uncharacterized protein</fullName>
    </submittedName>
</protein>
<dbReference type="HOGENOM" id="CLU_1610227_0_0_1"/>
<evidence type="ECO:0000256" key="1">
    <source>
        <dbReference type="SAM" id="MobiDB-lite"/>
    </source>
</evidence>
<evidence type="ECO:0000313" key="2">
    <source>
        <dbReference type="Ensembl" id="ENSMPUP00000014557.1"/>
    </source>
</evidence>
<name>M3YT97_MUSPF</name>
<dbReference type="Ensembl" id="ENSMPUT00000014790.1">
    <property type="protein sequence ID" value="ENSMPUP00000014557.1"/>
    <property type="gene ID" value="ENSMPUG00000014666.1"/>
</dbReference>
<reference evidence="2" key="1">
    <citation type="submission" date="2024-06" db="UniProtKB">
        <authorList>
            <consortium name="Ensembl"/>
        </authorList>
    </citation>
    <scope>IDENTIFICATION</scope>
</reference>
<dbReference type="EMBL" id="AEYP01025648">
    <property type="status" value="NOT_ANNOTATED_CDS"/>
    <property type="molecule type" value="Genomic_DNA"/>
</dbReference>
<proteinExistence type="predicted"/>
<feature type="region of interest" description="Disordered" evidence="1">
    <location>
        <begin position="92"/>
        <end position="165"/>
    </location>
</feature>
<sequence>MTTHRVIPDILLLCEEGEGQWNLETNTSHPTSELPELTESWCPVLRADLEAISGRFSNSLLVGSALRSLREVCVGNVFCCDWTKWGAGLHPQGQRWEEVSARPAPPSSGKRPSIPAKPSQSAPSGPGDSLPLAPPHPPELWPGRLLSKAGVRDSEENACEATSKP</sequence>
<organism evidence="2">
    <name type="scientific">Mustela putorius furo</name>
    <name type="common">European domestic ferret</name>
    <name type="synonym">Mustela furo</name>
    <dbReference type="NCBI Taxonomy" id="9669"/>
    <lineage>
        <taxon>Eukaryota</taxon>
        <taxon>Metazoa</taxon>
        <taxon>Chordata</taxon>
        <taxon>Craniata</taxon>
        <taxon>Vertebrata</taxon>
        <taxon>Euteleostomi</taxon>
        <taxon>Mammalia</taxon>
        <taxon>Eutheria</taxon>
        <taxon>Laurasiatheria</taxon>
        <taxon>Carnivora</taxon>
        <taxon>Caniformia</taxon>
        <taxon>Musteloidea</taxon>
        <taxon>Mustelidae</taxon>
        <taxon>Mustelinae</taxon>
        <taxon>Mustela</taxon>
    </lineage>
</organism>
<dbReference type="AlphaFoldDB" id="M3YT97"/>